<dbReference type="Gene3D" id="1.20.1530.20">
    <property type="match status" value="1"/>
</dbReference>
<dbReference type="Gene3D" id="3.40.50.720">
    <property type="entry name" value="NAD(P)-binding Rossmann-like Domain"/>
    <property type="match status" value="1"/>
</dbReference>
<dbReference type="GO" id="GO:1902600">
    <property type="term" value="P:proton transmembrane transport"/>
    <property type="evidence" value="ECO:0007669"/>
    <property type="project" value="InterPro"/>
</dbReference>
<feature type="transmembrane region" description="Helical" evidence="7">
    <location>
        <begin position="273"/>
        <end position="297"/>
    </location>
</feature>
<keyword evidence="6 7" id="KW-0472">Membrane</keyword>
<evidence type="ECO:0000256" key="5">
    <source>
        <dbReference type="ARBA" id="ARBA00022989"/>
    </source>
</evidence>
<dbReference type="InterPro" id="IPR038770">
    <property type="entry name" value="Na+/solute_symporter_sf"/>
</dbReference>
<accession>A0A168G179</accession>
<dbReference type="OrthoDB" id="3418949at2"/>
<feature type="transmembrane region" description="Helical" evidence="7">
    <location>
        <begin position="76"/>
        <end position="105"/>
    </location>
</feature>
<evidence type="ECO:0000256" key="6">
    <source>
        <dbReference type="ARBA" id="ARBA00023136"/>
    </source>
</evidence>
<feature type="transmembrane region" description="Helical" evidence="7">
    <location>
        <begin position="142"/>
        <end position="165"/>
    </location>
</feature>
<evidence type="ECO:0000313" key="11">
    <source>
        <dbReference type="Proteomes" id="UP000076794"/>
    </source>
</evidence>
<name>A0A168G179_9MICO</name>
<dbReference type="GO" id="GO:0015297">
    <property type="term" value="F:antiporter activity"/>
    <property type="evidence" value="ECO:0007669"/>
    <property type="project" value="InterPro"/>
</dbReference>
<feature type="transmembrane region" description="Helical" evidence="7">
    <location>
        <begin position="199"/>
        <end position="216"/>
    </location>
</feature>
<dbReference type="Pfam" id="PF02254">
    <property type="entry name" value="TrkA_N"/>
    <property type="match status" value="1"/>
</dbReference>
<evidence type="ECO:0000313" key="10">
    <source>
        <dbReference type="EMBL" id="ANC32886.1"/>
    </source>
</evidence>
<dbReference type="InterPro" id="IPR036291">
    <property type="entry name" value="NAD(P)-bd_dom_sf"/>
</dbReference>
<feature type="transmembrane region" description="Helical" evidence="7">
    <location>
        <begin position="171"/>
        <end position="187"/>
    </location>
</feature>
<dbReference type="GO" id="GO:0006813">
    <property type="term" value="P:potassium ion transport"/>
    <property type="evidence" value="ECO:0007669"/>
    <property type="project" value="InterPro"/>
</dbReference>
<evidence type="ECO:0000256" key="4">
    <source>
        <dbReference type="ARBA" id="ARBA00022692"/>
    </source>
</evidence>
<keyword evidence="3" id="KW-0813">Transport</keyword>
<feature type="transmembrane region" description="Helical" evidence="7">
    <location>
        <begin position="111"/>
        <end position="130"/>
    </location>
</feature>
<dbReference type="PANTHER" id="PTHR42751">
    <property type="entry name" value="SODIUM/HYDROGEN EXCHANGER FAMILY/TRKA DOMAIN PROTEIN"/>
    <property type="match status" value="1"/>
</dbReference>
<dbReference type="GO" id="GO:0016020">
    <property type="term" value="C:membrane"/>
    <property type="evidence" value="ECO:0007669"/>
    <property type="project" value="UniProtKB-SubCell"/>
</dbReference>
<dbReference type="Proteomes" id="UP000076794">
    <property type="component" value="Chromosome"/>
</dbReference>
<dbReference type="Pfam" id="PF00999">
    <property type="entry name" value="Na_H_Exchanger"/>
    <property type="match status" value="1"/>
</dbReference>
<evidence type="ECO:0000256" key="2">
    <source>
        <dbReference type="ARBA" id="ARBA00005551"/>
    </source>
</evidence>
<feature type="transmembrane region" description="Helical" evidence="7">
    <location>
        <begin position="335"/>
        <end position="353"/>
    </location>
</feature>
<evidence type="ECO:0000256" key="1">
    <source>
        <dbReference type="ARBA" id="ARBA00004141"/>
    </source>
</evidence>
<keyword evidence="4 7" id="KW-0812">Transmembrane</keyword>
<evidence type="ECO:0000256" key="7">
    <source>
        <dbReference type="SAM" id="Phobius"/>
    </source>
</evidence>
<protein>
    <submittedName>
        <fullName evidence="10">Glutathione-regulated potassium-efflux system protein KefC</fullName>
    </submittedName>
</protein>
<dbReference type="SUPFAM" id="SSF51735">
    <property type="entry name" value="NAD(P)-binding Rossmann-fold domains"/>
    <property type="match status" value="1"/>
</dbReference>
<keyword evidence="5 7" id="KW-1133">Transmembrane helix</keyword>
<dbReference type="RefSeq" id="WP_068204357.1">
    <property type="nucleotide sequence ID" value="NZ_CP014209.1"/>
</dbReference>
<dbReference type="STRING" id="1300344.I598_3377"/>
<feature type="transmembrane region" description="Helical" evidence="7">
    <location>
        <begin position="304"/>
        <end position="323"/>
    </location>
</feature>
<dbReference type="EMBL" id="CP014209">
    <property type="protein sequence ID" value="ANC32886.1"/>
    <property type="molecule type" value="Genomic_DNA"/>
</dbReference>
<dbReference type="PANTHER" id="PTHR42751:SF1">
    <property type="entry name" value="CATION_PROTON ANTIPORTER YBAL-RELATED"/>
    <property type="match status" value="1"/>
</dbReference>
<evidence type="ECO:0000259" key="8">
    <source>
        <dbReference type="Pfam" id="PF00999"/>
    </source>
</evidence>
<feature type="domain" description="RCK N-terminal" evidence="9">
    <location>
        <begin position="390"/>
        <end position="505"/>
    </location>
</feature>
<proteinExistence type="inferred from homology"/>
<dbReference type="AlphaFoldDB" id="A0A168G179"/>
<keyword evidence="11" id="KW-1185">Reference proteome</keyword>
<sequence length="527" mass="55527">MDVVALYVGVAFVAGMVASFLRLPPLVGFLAAGFALGAVHAPEMPGLEVVAEIGVALLLFTIGLKLDVRTLVRPEIWLTTATHMVVTIVLTGGLLALAGLVGLALVAGQSLGTFALVGLALSFSSTVFVVKVLEDRSDATSLYGRVAIGILVVQDLVAVVFLAVAEGEPPSPWAVALLLLIPGRRLLHALWDRVGHGELQALFGVAVALVPGFYLFELLGLRGDLGALVMGALLATHPQAGEMSRSLMTFKDVMLVAFFLEIGLHGTPQGQHVAMAAGLLLLIPVQVAVFAVVLWLLRLRRRTAFLTGLVLGNYSEFGIIVVAVGAEAGLLGEDWVVVVSLAVAASFVVSAVVNRRGVELATRLTGLLPARDPSRLHPDDRLVDVGDADVLVLGLGRVGSATCAKLRDEYGLRALGVEHDVARVASARVEGFDVVRADATDLEFWARVKRAGHVRLAVLAMPFHNANLIALSRLQDAGFEGQVAAIARYDDDAAELRRHGAHAVYHLYGAAGAELADRAAEVLSSGR</sequence>
<dbReference type="KEGG" id="ido:I598_3377"/>
<reference evidence="10 11" key="1">
    <citation type="submission" date="2016-01" db="EMBL/GenBank/DDBJ databases">
        <title>Complete genome sequence of a soil Actinobacterium, Isoptericola dokdonensis DS-3.</title>
        <authorList>
            <person name="Kwon S.-K."/>
            <person name="Kim J.F."/>
        </authorList>
    </citation>
    <scope>NUCLEOTIDE SEQUENCE [LARGE SCALE GENOMIC DNA]</scope>
    <source>
        <strain evidence="10 11">DS-3</strain>
    </source>
</reference>
<evidence type="ECO:0000259" key="9">
    <source>
        <dbReference type="Pfam" id="PF02254"/>
    </source>
</evidence>
<organism evidence="10 11">
    <name type="scientific">Isoptericola dokdonensis DS-3</name>
    <dbReference type="NCBI Taxonomy" id="1300344"/>
    <lineage>
        <taxon>Bacteria</taxon>
        <taxon>Bacillati</taxon>
        <taxon>Actinomycetota</taxon>
        <taxon>Actinomycetes</taxon>
        <taxon>Micrococcales</taxon>
        <taxon>Promicromonosporaceae</taxon>
        <taxon>Isoptericola</taxon>
    </lineage>
</organism>
<evidence type="ECO:0000256" key="3">
    <source>
        <dbReference type="ARBA" id="ARBA00022448"/>
    </source>
</evidence>
<dbReference type="InterPro" id="IPR006153">
    <property type="entry name" value="Cation/H_exchanger_TM"/>
</dbReference>
<feature type="transmembrane region" description="Helical" evidence="7">
    <location>
        <begin position="46"/>
        <end position="64"/>
    </location>
</feature>
<comment type="similarity">
    <text evidence="2">Belongs to the monovalent cation:proton antiporter 2 (CPA2) transporter (TC 2.A.37) family.</text>
</comment>
<gene>
    <name evidence="10" type="primary">kefC_2</name>
    <name evidence="10" type="ORF">I598_3377</name>
</gene>
<dbReference type="InterPro" id="IPR003148">
    <property type="entry name" value="RCK_N"/>
</dbReference>
<feature type="domain" description="Cation/H+ exchanger transmembrane" evidence="8">
    <location>
        <begin position="10"/>
        <end position="352"/>
    </location>
</feature>
<dbReference type="PATRIC" id="fig|1300344.3.peg.3400"/>
<comment type="subcellular location">
    <subcellularLocation>
        <location evidence="1">Membrane</location>
        <topology evidence="1">Multi-pass membrane protein</topology>
    </subcellularLocation>
</comment>